<feature type="domain" description="HTH tetR-type" evidence="9">
    <location>
        <begin position="8"/>
        <end position="68"/>
    </location>
</feature>
<evidence type="ECO:0000259" key="9">
    <source>
        <dbReference type="PROSITE" id="PS50977"/>
    </source>
</evidence>
<dbReference type="OrthoDB" id="7618612at2"/>
<accession>A0A2V4NFX0</accession>
<organism evidence="10 11">
    <name type="scientific">Litorivita pollutaquae</name>
    <dbReference type="NCBI Taxonomy" id="2200892"/>
    <lineage>
        <taxon>Bacteria</taxon>
        <taxon>Pseudomonadati</taxon>
        <taxon>Pseudomonadota</taxon>
        <taxon>Alphaproteobacteria</taxon>
        <taxon>Rhodobacterales</taxon>
        <taxon>Paracoccaceae</taxon>
        <taxon>Litorivita</taxon>
    </lineage>
</organism>
<proteinExistence type="inferred from homology"/>
<evidence type="ECO:0000313" key="10">
    <source>
        <dbReference type="EMBL" id="PYC48890.1"/>
    </source>
</evidence>
<dbReference type="InterPro" id="IPR050109">
    <property type="entry name" value="HTH-type_TetR-like_transc_reg"/>
</dbReference>
<gene>
    <name evidence="7 10" type="primary">betI</name>
    <name evidence="10" type="ORF">DI396_02070</name>
</gene>
<dbReference type="SUPFAM" id="SSF46689">
    <property type="entry name" value="Homeodomain-like"/>
    <property type="match status" value="1"/>
</dbReference>
<evidence type="ECO:0000256" key="3">
    <source>
        <dbReference type="ARBA" id="ARBA00023015"/>
    </source>
</evidence>
<dbReference type="PROSITE" id="PS50977">
    <property type="entry name" value="HTH_TETR_2"/>
    <property type="match status" value="1"/>
</dbReference>
<comment type="function">
    <text evidence="7">Repressor involved in choline regulation of the bet genes.</text>
</comment>
<dbReference type="InterPro" id="IPR039538">
    <property type="entry name" value="BetI_C"/>
</dbReference>
<evidence type="ECO:0000256" key="6">
    <source>
        <dbReference type="ARBA" id="ARBA00024936"/>
    </source>
</evidence>
<dbReference type="Proteomes" id="UP000248012">
    <property type="component" value="Unassembled WGS sequence"/>
</dbReference>
<dbReference type="NCBIfam" id="TIGR03384">
    <property type="entry name" value="betaine_BetI"/>
    <property type="match status" value="1"/>
</dbReference>
<dbReference type="InterPro" id="IPR009057">
    <property type="entry name" value="Homeodomain-like_sf"/>
</dbReference>
<dbReference type="GO" id="GO:0019285">
    <property type="term" value="P:glycine betaine biosynthetic process from choline"/>
    <property type="evidence" value="ECO:0007669"/>
    <property type="project" value="UniProtKB-UniRule"/>
</dbReference>
<dbReference type="UniPathway" id="UPA00529"/>
<evidence type="ECO:0000256" key="7">
    <source>
        <dbReference type="HAMAP-Rule" id="MF_00768"/>
    </source>
</evidence>
<dbReference type="Gene3D" id="1.10.357.10">
    <property type="entry name" value="Tetracycline Repressor, domain 2"/>
    <property type="match status" value="1"/>
</dbReference>
<dbReference type="GO" id="GO:0003700">
    <property type="term" value="F:DNA-binding transcription factor activity"/>
    <property type="evidence" value="ECO:0007669"/>
    <property type="project" value="UniProtKB-UniRule"/>
</dbReference>
<comment type="pathway">
    <text evidence="1 7">Amine and polyamine biosynthesis; betaine biosynthesis via choline pathway [regulation].</text>
</comment>
<evidence type="ECO:0000256" key="4">
    <source>
        <dbReference type="ARBA" id="ARBA00023125"/>
    </source>
</evidence>
<name>A0A2V4NFX0_9RHOB</name>
<reference evidence="10 11" key="1">
    <citation type="submission" date="2018-05" db="EMBL/GenBank/DDBJ databases">
        <title>Oceanovita maritima gen. nov., sp. nov., a marine bacterium in the family Rhodobacteraceae isolated from surface seawater of Lundu port Xiamen, China.</title>
        <authorList>
            <person name="Hetharua B.H."/>
            <person name="Min D."/>
            <person name="Liao H."/>
            <person name="Tian Y."/>
        </authorList>
    </citation>
    <scope>NUCLEOTIDE SEQUENCE [LARGE SCALE GENOMIC DNA]</scope>
    <source>
        <strain evidence="10 11">FSX-11</strain>
    </source>
</reference>
<dbReference type="NCBIfam" id="NF001978">
    <property type="entry name" value="PRK00767.1"/>
    <property type="match status" value="1"/>
</dbReference>
<dbReference type="SUPFAM" id="SSF48498">
    <property type="entry name" value="Tetracyclin repressor-like, C-terminal domain"/>
    <property type="match status" value="1"/>
</dbReference>
<keyword evidence="3 7" id="KW-0805">Transcription regulation</keyword>
<dbReference type="PANTHER" id="PTHR30055:SF234">
    <property type="entry name" value="HTH-TYPE TRANSCRIPTIONAL REGULATOR BETI"/>
    <property type="match status" value="1"/>
</dbReference>
<dbReference type="RefSeq" id="WP_110794469.1">
    <property type="nucleotide sequence ID" value="NZ_KZ826481.1"/>
</dbReference>
<evidence type="ECO:0000256" key="2">
    <source>
        <dbReference type="ARBA" id="ARBA00022491"/>
    </source>
</evidence>
<dbReference type="InterPro" id="IPR036271">
    <property type="entry name" value="Tet_transcr_reg_TetR-rel_C_sf"/>
</dbReference>
<dbReference type="PANTHER" id="PTHR30055">
    <property type="entry name" value="HTH-TYPE TRANSCRIPTIONAL REGULATOR RUTR"/>
    <property type="match status" value="1"/>
</dbReference>
<dbReference type="Pfam" id="PF00440">
    <property type="entry name" value="TetR_N"/>
    <property type="match status" value="1"/>
</dbReference>
<keyword evidence="4 7" id="KW-0238">DNA-binding</keyword>
<sequence length="206" mass="22227">MPKLGVEPIRRQALVKATITEIGAAGSLDVTVSKIARRAGMSSALAHHYFGGKEQILLAAMRHILVLFADEVRSQIASARTPAERLDAILRASFASPNFTAEVIAAWLNFYVLAQANPEALRLLTVYRRRLQSNLTYALRPMVGAAAADKAEVIGALIDGVYIRQSLRAGAMGGDDALAMLRRTVDHMLPGADQRKTAEMVDGAMT</sequence>
<dbReference type="Pfam" id="PF13977">
    <property type="entry name" value="TetR_C_6"/>
    <property type="match status" value="1"/>
</dbReference>
<dbReference type="GO" id="GO:0000976">
    <property type="term" value="F:transcription cis-regulatory region binding"/>
    <property type="evidence" value="ECO:0007669"/>
    <property type="project" value="TreeGrafter"/>
</dbReference>
<comment type="caution">
    <text evidence="10">The sequence shown here is derived from an EMBL/GenBank/DDBJ whole genome shotgun (WGS) entry which is preliminary data.</text>
</comment>
<keyword evidence="11" id="KW-1185">Reference proteome</keyword>
<keyword evidence="2 7" id="KW-0678">Repressor</keyword>
<dbReference type="GO" id="GO:0045892">
    <property type="term" value="P:negative regulation of DNA-templated transcription"/>
    <property type="evidence" value="ECO:0007669"/>
    <property type="project" value="UniProtKB-UniRule"/>
</dbReference>
<dbReference type="AlphaFoldDB" id="A0A2V4NFX0"/>
<evidence type="ECO:0000256" key="5">
    <source>
        <dbReference type="ARBA" id="ARBA00023163"/>
    </source>
</evidence>
<evidence type="ECO:0000313" key="11">
    <source>
        <dbReference type="Proteomes" id="UP000248012"/>
    </source>
</evidence>
<evidence type="ECO:0000256" key="1">
    <source>
        <dbReference type="ARBA" id="ARBA00004719"/>
    </source>
</evidence>
<dbReference type="InterPro" id="IPR001647">
    <property type="entry name" value="HTH_TetR"/>
</dbReference>
<protein>
    <recommendedName>
        <fullName evidence="7">HTH-type transcriptional regulator BetI</fullName>
    </recommendedName>
</protein>
<dbReference type="HAMAP" id="MF_00768">
    <property type="entry name" value="HTH_type_BetI"/>
    <property type="match status" value="1"/>
</dbReference>
<dbReference type="EMBL" id="QFVT01000002">
    <property type="protein sequence ID" value="PYC48890.1"/>
    <property type="molecule type" value="Genomic_DNA"/>
</dbReference>
<comment type="function">
    <text evidence="6">Repressor involved in the biosynthesis of the osmoprotectant glycine betaine. It represses transcription of the choline transporter BetT and the genes of BetAB involved in the synthesis of glycine betaine.</text>
</comment>
<evidence type="ECO:0000256" key="8">
    <source>
        <dbReference type="PROSITE-ProRule" id="PRU00335"/>
    </source>
</evidence>
<keyword evidence="5 7" id="KW-0804">Transcription</keyword>
<feature type="DNA-binding region" description="H-T-H motif" evidence="7 8">
    <location>
        <begin position="31"/>
        <end position="50"/>
    </location>
</feature>
<dbReference type="InterPro" id="IPR017757">
    <property type="entry name" value="Tscrpt_rep_BetI"/>
</dbReference>